<feature type="DNA-binding region" description="OmpR/PhoB-type" evidence="3">
    <location>
        <begin position="1"/>
        <end position="98"/>
    </location>
</feature>
<dbReference type="GO" id="GO:0003677">
    <property type="term" value="F:DNA binding"/>
    <property type="evidence" value="ECO:0007669"/>
    <property type="project" value="UniProtKB-UniRule"/>
</dbReference>
<dbReference type="SMART" id="SM00862">
    <property type="entry name" value="Trans_reg_C"/>
    <property type="match status" value="1"/>
</dbReference>
<dbReference type="PROSITE" id="PS51755">
    <property type="entry name" value="OMPR_PHOB"/>
    <property type="match status" value="1"/>
</dbReference>
<dbReference type="PANTHER" id="PTHR43798:SF31">
    <property type="entry name" value="AB HYDROLASE SUPERFAMILY PROTEIN YCLE"/>
    <property type="match status" value="1"/>
</dbReference>
<sequence>MQFSFADCILDDVAHVLKREGTEVLVEPQVFDLLALLASNPGRLIDKDEIIAQVWQGRIISDSAISARIAAARKAVGDDGKTQAIIRTVARRGLQMVADVNVCEETLQESPVADEIQRIRYVRLPSGHSMAYAVTGSGPPVIMVETQSTDLEAEWQLSFERTRFQKIAQHSTLIRYDPVGVGQSERTSDRLTISEKAEEIGWLADAMGIEKFALYSHSGGCMSALHFASQNPERVSRLVMLGGYVDGRAIRDGASESASEPLRALIKEGWALPDSGLLHAMMMSYQPEGPLESVKAYARMMQNGSSAELEVRRRDIINTHSSAALLHLVTCPTLILHSRHDSVHLLSEAKKLAAGISGAELVVLDSSNHIPWLGNPAFETLQSVLTTFLSE</sequence>
<proteinExistence type="predicted"/>
<dbReference type="Pfam" id="PF00486">
    <property type="entry name" value="Trans_reg_C"/>
    <property type="match status" value="1"/>
</dbReference>
<dbReference type="InterPro" id="IPR029058">
    <property type="entry name" value="AB_hydrolase_fold"/>
</dbReference>
<evidence type="ECO:0000256" key="2">
    <source>
        <dbReference type="ARBA" id="ARBA00023125"/>
    </source>
</evidence>
<dbReference type="GO" id="GO:0016787">
    <property type="term" value="F:hydrolase activity"/>
    <property type="evidence" value="ECO:0007669"/>
    <property type="project" value="UniProtKB-KW"/>
</dbReference>
<accession>A0A2P8FCJ8</accession>
<keyword evidence="2 3" id="KW-0238">DNA-binding</keyword>
<dbReference type="GO" id="GO:0016020">
    <property type="term" value="C:membrane"/>
    <property type="evidence" value="ECO:0007669"/>
    <property type="project" value="TreeGrafter"/>
</dbReference>
<reference evidence="5 6" key="1">
    <citation type="submission" date="2018-03" db="EMBL/GenBank/DDBJ databases">
        <title>Genomic Encyclopedia of Archaeal and Bacterial Type Strains, Phase II (KMG-II): from individual species to whole genera.</title>
        <authorList>
            <person name="Goeker M."/>
        </authorList>
    </citation>
    <scope>NUCLEOTIDE SEQUENCE [LARGE SCALE GENOMIC DNA]</scope>
    <source>
        <strain evidence="5 6">DSM 100673</strain>
    </source>
</reference>
<dbReference type="InterPro" id="IPR001867">
    <property type="entry name" value="OmpR/PhoB-type_DNA-bd"/>
</dbReference>
<keyword evidence="1" id="KW-0378">Hydrolase</keyword>
<evidence type="ECO:0000259" key="4">
    <source>
        <dbReference type="PROSITE" id="PS51755"/>
    </source>
</evidence>
<dbReference type="Proteomes" id="UP000240418">
    <property type="component" value="Unassembled WGS sequence"/>
</dbReference>
<dbReference type="SUPFAM" id="SSF46894">
    <property type="entry name" value="C-terminal effector domain of the bipartite response regulators"/>
    <property type="match status" value="1"/>
</dbReference>
<protein>
    <submittedName>
        <fullName evidence="5">DNA-binding winged helix-turn-helix (WHTH) protein</fullName>
    </submittedName>
</protein>
<dbReference type="InterPro" id="IPR016032">
    <property type="entry name" value="Sig_transdc_resp-reg_C-effctor"/>
</dbReference>
<dbReference type="RefSeq" id="WP_165798876.1">
    <property type="nucleotide sequence ID" value="NZ_PYGJ01000006.1"/>
</dbReference>
<dbReference type="Gene3D" id="1.10.10.10">
    <property type="entry name" value="Winged helix-like DNA-binding domain superfamily/Winged helix DNA-binding domain"/>
    <property type="match status" value="1"/>
</dbReference>
<dbReference type="AlphaFoldDB" id="A0A2P8FCJ8"/>
<organism evidence="5 6">
    <name type="scientific">Shimia abyssi</name>
    <dbReference type="NCBI Taxonomy" id="1662395"/>
    <lineage>
        <taxon>Bacteria</taxon>
        <taxon>Pseudomonadati</taxon>
        <taxon>Pseudomonadota</taxon>
        <taxon>Alphaproteobacteria</taxon>
        <taxon>Rhodobacterales</taxon>
        <taxon>Roseobacteraceae</taxon>
    </lineage>
</organism>
<gene>
    <name evidence="5" type="ORF">CLV88_106148</name>
</gene>
<dbReference type="SUPFAM" id="SSF53474">
    <property type="entry name" value="alpha/beta-Hydrolases"/>
    <property type="match status" value="1"/>
</dbReference>
<dbReference type="Gene3D" id="3.40.50.1820">
    <property type="entry name" value="alpha/beta hydrolase"/>
    <property type="match status" value="1"/>
</dbReference>
<name>A0A2P8FCJ8_9RHOB</name>
<dbReference type="EMBL" id="PYGJ01000006">
    <property type="protein sequence ID" value="PSL19435.1"/>
    <property type="molecule type" value="Genomic_DNA"/>
</dbReference>
<evidence type="ECO:0000313" key="5">
    <source>
        <dbReference type="EMBL" id="PSL19435.1"/>
    </source>
</evidence>
<dbReference type="PANTHER" id="PTHR43798">
    <property type="entry name" value="MONOACYLGLYCEROL LIPASE"/>
    <property type="match status" value="1"/>
</dbReference>
<comment type="caution">
    <text evidence="5">The sequence shown here is derived from an EMBL/GenBank/DDBJ whole genome shotgun (WGS) entry which is preliminary data.</text>
</comment>
<dbReference type="GO" id="GO:0006355">
    <property type="term" value="P:regulation of DNA-templated transcription"/>
    <property type="evidence" value="ECO:0007669"/>
    <property type="project" value="InterPro"/>
</dbReference>
<evidence type="ECO:0000256" key="1">
    <source>
        <dbReference type="ARBA" id="ARBA00022801"/>
    </source>
</evidence>
<dbReference type="PRINTS" id="PR00111">
    <property type="entry name" value="ABHYDROLASE"/>
</dbReference>
<evidence type="ECO:0000313" key="6">
    <source>
        <dbReference type="Proteomes" id="UP000240418"/>
    </source>
</evidence>
<dbReference type="GO" id="GO:0000160">
    <property type="term" value="P:phosphorelay signal transduction system"/>
    <property type="evidence" value="ECO:0007669"/>
    <property type="project" value="InterPro"/>
</dbReference>
<keyword evidence="6" id="KW-1185">Reference proteome</keyword>
<evidence type="ECO:0000256" key="3">
    <source>
        <dbReference type="PROSITE-ProRule" id="PRU01091"/>
    </source>
</evidence>
<feature type="domain" description="OmpR/PhoB-type" evidence="4">
    <location>
        <begin position="1"/>
        <end position="98"/>
    </location>
</feature>
<dbReference type="InterPro" id="IPR050266">
    <property type="entry name" value="AB_hydrolase_sf"/>
</dbReference>
<dbReference type="InterPro" id="IPR036388">
    <property type="entry name" value="WH-like_DNA-bd_sf"/>
</dbReference>
<dbReference type="InterPro" id="IPR000073">
    <property type="entry name" value="AB_hydrolase_1"/>
</dbReference>
<dbReference type="Pfam" id="PF00561">
    <property type="entry name" value="Abhydrolase_1"/>
    <property type="match status" value="1"/>
</dbReference>